<dbReference type="PANTHER" id="PTHR31544:SF4">
    <property type="entry name" value="GAMMA-GLUTAMYLCYCLOTRANSFERASE-RELATED"/>
    <property type="match status" value="1"/>
</dbReference>
<dbReference type="OrthoDB" id="3262926at2759"/>
<dbReference type="CDD" id="cd06661">
    <property type="entry name" value="GGCT_like"/>
    <property type="match status" value="1"/>
</dbReference>
<dbReference type="Gene3D" id="3.10.490.10">
    <property type="entry name" value="Gamma-glutamyl cyclotransferase-like"/>
    <property type="match status" value="1"/>
</dbReference>
<dbReference type="Proteomes" id="UP000799770">
    <property type="component" value="Unassembled WGS sequence"/>
</dbReference>
<evidence type="ECO:0000256" key="3">
    <source>
        <dbReference type="ARBA" id="ARBA00030602"/>
    </source>
</evidence>
<dbReference type="PANTHER" id="PTHR31544">
    <property type="entry name" value="AIG2-LIKE PROTEIN D"/>
    <property type="match status" value="1"/>
</dbReference>
<organism evidence="5 6">
    <name type="scientific">Lophiotrema nucula</name>
    <dbReference type="NCBI Taxonomy" id="690887"/>
    <lineage>
        <taxon>Eukaryota</taxon>
        <taxon>Fungi</taxon>
        <taxon>Dikarya</taxon>
        <taxon>Ascomycota</taxon>
        <taxon>Pezizomycotina</taxon>
        <taxon>Dothideomycetes</taxon>
        <taxon>Pleosporomycetidae</taxon>
        <taxon>Pleosporales</taxon>
        <taxon>Lophiotremataceae</taxon>
        <taxon>Lophiotrema</taxon>
    </lineage>
</organism>
<evidence type="ECO:0000313" key="5">
    <source>
        <dbReference type="EMBL" id="KAF2112238.1"/>
    </source>
</evidence>
<keyword evidence="6" id="KW-1185">Reference proteome</keyword>
<evidence type="ECO:0000256" key="1">
    <source>
        <dbReference type="ARBA" id="ARBA00008861"/>
    </source>
</evidence>
<dbReference type="EMBL" id="ML977331">
    <property type="protein sequence ID" value="KAF2112238.1"/>
    <property type="molecule type" value="Genomic_DNA"/>
</dbReference>
<protein>
    <recommendedName>
        <fullName evidence="3">Putative gamma-glutamylcyclotransferase</fullName>
    </recommendedName>
</protein>
<feature type="domain" description="Gamma-glutamylcyclotransferase AIG2-like" evidence="4">
    <location>
        <begin position="20"/>
        <end position="130"/>
    </location>
</feature>
<gene>
    <name evidence="5" type="ORF">BDV96DRAFT_498039</name>
</gene>
<comment type="similarity">
    <text evidence="1">Belongs to the gamma-glutamylcyclotransferase family.</text>
</comment>
<reference evidence="5" key="1">
    <citation type="journal article" date="2020" name="Stud. Mycol.">
        <title>101 Dothideomycetes genomes: a test case for predicting lifestyles and emergence of pathogens.</title>
        <authorList>
            <person name="Haridas S."/>
            <person name="Albert R."/>
            <person name="Binder M."/>
            <person name="Bloem J."/>
            <person name="Labutti K."/>
            <person name="Salamov A."/>
            <person name="Andreopoulos B."/>
            <person name="Baker S."/>
            <person name="Barry K."/>
            <person name="Bills G."/>
            <person name="Bluhm B."/>
            <person name="Cannon C."/>
            <person name="Castanera R."/>
            <person name="Culley D."/>
            <person name="Daum C."/>
            <person name="Ezra D."/>
            <person name="Gonzalez J."/>
            <person name="Henrissat B."/>
            <person name="Kuo A."/>
            <person name="Liang C."/>
            <person name="Lipzen A."/>
            <person name="Lutzoni F."/>
            <person name="Magnuson J."/>
            <person name="Mondo S."/>
            <person name="Nolan M."/>
            <person name="Ohm R."/>
            <person name="Pangilinan J."/>
            <person name="Park H.-J."/>
            <person name="Ramirez L."/>
            <person name="Alfaro M."/>
            <person name="Sun H."/>
            <person name="Tritt A."/>
            <person name="Yoshinaga Y."/>
            <person name="Zwiers L.-H."/>
            <person name="Turgeon B."/>
            <person name="Goodwin S."/>
            <person name="Spatafora J."/>
            <person name="Crous P."/>
            <person name="Grigoriev I."/>
        </authorList>
    </citation>
    <scope>NUCLEOTIDE SEQUENCE</scope>
    <source>
        <strain evidence="5">CBS 627.86</strain>
    </source>
</reference>
<accession>A0A6A5Z1G4</accession>
<dbReference type="InterPro" id="IPR009288">
    <property type="entry name" value="AIG2-like_dom"/>
</dbReference>
<dbReference type="Pfam" id="PF06094">
    <property type="entry name" value="GGACT"/>
    <property type="match status" value="1"/>
</dbReference>
<evidence type="ECO:0000259" key="4">
    <source>
        <dbReference type="Pfam" id="PF06094"/>
    </source>
</evidence>
<dbReference type="InterPro" id="IPR045038">
    <property type="entry name" value="AIG2-like"/>
</dbReference>
<proteinExistence type="inferred from homology"/>
<dbReference type="InterPro" id="IPR036568">
    <property type="entry name" value="GGCT-like_sf"/>
</dbReference>
<keyword evidence="2" id="KW-0808">Transferase</keyword>
<dbReference type="SUPFAM" id="SSF110857">
    <property type="entry name" value="Gamma-glutamyl cyclotransferase-like"/>
    <property type="match status" value="1"/>
</dbReference>
<dbReference type="AlphaFoldDB" id="A0A6A5Z1G4"/>
<dbReference type="GO" id="GO:0016740">
    <property type="term" value="F:transferase activity"/>
    <property type="evidence" value="ECO:0007669"/>
    <property type="project" value="UniProtKB-KW"/>
</dbReference>
<name>A0A6A5Z1G4_9PLEO</name>
<evidence type="ECO:0000256" key="2">
    <source>
        <dbReference type="ARBA" id="ARBA00022679"/>
    </source>
</evidence>
<evidence type="ECO:0000313" key="6">
    <source>
        <dbReference type="Proteomes" id="UP000799770"/>
    </source>
</evidence>
<dbReference type="InterPro" id="IPR013024">
    <property type="entry name" value="GGCT-like"/>
</dbReference>
<sequence length="151" mass="17034">MALNATGPRHTEVPLVPFYMFFYGSLQDPEVLQAVLSLVSPPTVTPASIEGFAIRMWGIYPALIPCPNSIITGTAWEVTSQVHFARLAEYETEAYTWCECTVRLESGETLMGCRTFCWAGDAESKELEDGTFDLERYQRYFKASITRRGRC</sequence>